<feature type="domain" description="Glycine transporter" evidence="8">
    <location>
        <begin position="97"/>
        <end position="169"/>
    </location>
</feature>
<dbReference type="EMBL" id="FNBX01000010">
    <property type="protein sequence ID" value="SDF67426.1"/>
    <property type="molecule type" value="Genomic_DNA"/>
</dbReference>
<comment type="similarity">
    <text evidence="2">Belongs to the UPF0126 family.</text>
</comment>
<dbReference type="AlphaFoldDB" id="A0A1G7N0I8"/>
<evidence type="ECO:0000313" key="9">
    <source>
        <dbReference type="EMBL" id="SDF67426.1"/>
    </source>
</evidence>
<accession>A0A1G7N0I8</accession>
<feature type="transmembrane region" description="Helical" evidence="7">
    <location>
        <begin position="68"/>
        <end position="85"/>
    </location>
</feature>
<evidence type="ECO:0000256" key="4">
    <source>
        <dbReference type="ARBA" id="ARBA00022692"/>
    </source>
</evidence>
<dbReference type="PANTHER" id="PTHR30506">
    <property type="entry name" value="INNER MEMBRANE PROTEIN"/>
    <property type="match status" value="1"/>
</dbReference>
<evidence type="ECO:0000256" key="7">
    <source>
        <dbReference type="SAM" id="Phobius"/>
    </source>
</evidence>
<evidence type="ECO:0000256" key="3">
    <source>
        <dbReference type="ARBA" id="ARBA00022475"/>
    </source>
</evidence>
<proteinExistence type="inferred from homology"/>
<evidence type="ECO:0000259" key="8">
    <source>
        <dbReference type="Pfam" id="PF03458"/>
    </source>
</evidence>
<organism evidence="9 10">
    <name type="scientific">Desulfovibrio legallii</name>
    <dbReference type="NCBI Taxonomy" id="571438"/>
    <lineage>
        <taxon>Bacteria</taxon>
        <taxon>Pseudomonadati</taxon>
        <taxon>Thermodesulfobacteriota</taxon>
        <taxon>Desulfovibrionia</taxon>
        <taxon>Desulfovibrionales</taxon>
        <taxon>Desulfovibrionaceae</taxon>
        <taxon>Desulfovibrio</taxon>
    </lineage>
</organism>
<dbReference type="RefSeq" id="WP_092153862.1">
    <property type="nucleotide sequence ID" value="NZ_FNBX01000010.1"/>
</dbReference>
<feature type="transmembrane region" description="Helical" evidence="7">
    <location>
        <begin position="154"/>
        <end position="173"/>
    </location>
</feature>
<dbReference type="Pfam" id="PF03458">
    <property type="entry name" value="Gly_transporter"/>
    <property type="match status" value="1"/>
</dbReference>
<reference evidence="10" key="1">
    <citation type="submission" date="2016-10" db="EMBL/GenBank/DDBJ databases">
        <authorList>
            <person name="Varghese N."/>
            <person name="Submissions S."/>
        </authorList>
    </citation>
    <scope>NUCLEOTIDE SEQUENCE [LARGE SCALE GENOMIC DNA]</scope>
    <source>
        <strain evidence="10">KHC7</strain>
    </source>
</reference>
<comment type="subcellular location">
    <subcellularLocation>
        <location evidence="1">Cell membrane</location>
        <topology evidence="1">Multi-pass membrane protein</topology>
    </subcellularLocation>
</comment>
<keyword evidence="6 7" id="KW-0472">Membrane</keyword>
<feature type="transmembrane region" description="Helical" evidence="7">
    <location>
        <begin position="92"/>
        <end position="112"/>
    </location>
</feature>
<feature type="transmembrane region" description="Helical" evidence="7">
    <location>
        <begin position="179"/>
        <end position="196"/>
    </location>
</feature>
<evidence type="ECO:0000256" key="6">
    <source>
        <dbReference type="ARBA" id="ARBA00023136"/>
    </source>
</evidence>
<protein>
    <submittedName>
        <fullName evidence="9">Uncharacterized membrane protein YeiH</fullName>
    </submittedName>
</protein>
<evidence type="ECO:0000256" key="2">
    <source>
        <dbReference type="ARBA" id="ARBA00008193"/>
    </source>
</evidence>
<dbReference type="Proteomes" id="UP000199355">
    <property type="component" value="Unassembled WGS sequence"/>
</dbReference>
<dbReference type="GO" id="GO:0005886">
    <property type="term" value="C:plasma membrane"/>
    <property type="evidence" value="ECO:0007669"/>
    <property type="project" value="UniProtKB-SubCell"/>
</dbReference>
<keyword evidence="10" id="KW-1185">Reference proteome</keyword>
<sequence>MIPAGAGFGPFLVLDLAAGFMLAAAASGLARAGGSRSGGALALACLAGTAAPLLRDTLLGLPLLALDQPAYLAAALTGGLAGLPLPRLRRAGLCLALADALGLALATGLAAAKGAVLGLGAAGVLLLALLSGLAGGLVRDTLLGNTALAMEEDLYATAAALGAVVSLACVWHARLPPWQCALAGAACILLLRAFRLRRA</sequence>
<evidence type="ECO:0000256" key="1">
    <source>
        <dbReference type="ARBA" id="ARBA00004651"/>
    </source>
</evidence>
<evidence type="ECO:0000256" key="5">
    <source>
        <dbReference type="ARBA" id="ARBA00022989"/>
    </source>
</evidence>
<name>A0A1G7N0I8_9BACT</name>
<keyword evidence="5 7" id="KW-1133">Transmembrane helix</keyword>
<dbReference type="InterPro" id="IPR005115">
    <property type="entry name" value="Gly_transporter"/>
</dbReference>
<feature type="transmembrane region" description="Helical" evidence="7">
    <location>
        <begin position="118"/>
        <end position="142"/>
    </location>
</feature>
<keyword evidence="3" id="KW-1003">Cell membrane</keyword>
<evidence type="ECO:0000313" key="10">
    <source>
        <dbReference type="Proteomes" id="UP000199355"/>
    </source>
</evidence>
<dbReference type="PANTHER" id="PTHR30506:SF3">
    <property type="entry name" value="UPF0126 INNER MEMBRANE PROTEIN YADS-RELATED"/>
    <property type="match status" value="1"/>
</dbReference>
<keyword evidence="4 7" id="KW-0812">Transmembrane</keyword>
<gene>
    <name evidence="9" type="ORF">SAMN05192586_11051</name>
</gene>